<evidence type="ECO:0000313" key="2">
    <source>
        <dbReference type="Proteomes" id="UP000532194"/>
    </source>
</evidence>
<sequence>MIFLARGFPQLPAPILSYGNRLEPLATYASGSLSCMTSIMNA</sequence>
<keyword evidence="2" id="KW-1185">Reference proteome</keyword>
<organism evidence="1 2">
    <name type="scientific">Bifidobacterium oedipodis</name>
    <dbReference type="NCBI Taxonomy" id="2675322"/>
    <lineage>
        <taxon>Bacteria</taxon>
        <taxon>Bacillati</taxon>
        <taxon>Actinomycetota</taxon>
        <taxon>Actinomycetes</taxon>
        <taxon>Bifidobacteriales</taxon>
        <taxon>Bifidobacteriaceae</taxon>
        <taxon>Bifidobacterium</taxon>
    </lineage>
</organism>
<reference evidence="1 2" key="1">
    <citation type="submission" date="2020-02" db="EMBL/GenBank/DDBJ databases">
        <title>Characterization of phylogenetic diversity of novel bifidobacterial species isolated in Czech ZOOs.</title>
        <authorList>
            <person name="Lugli G.A."/>
            <person name="Vera N.B."/>
            <person name="Ventura M."/>
        </authorList>
    </citation>
    <scope>NUCLEOTIDE SEQUENCE [LARGE SCALE GENOMIC DNA]</scope>
    <source>
        <strain evidence="1 2">DSM 109957</strain>
    </source>
</reference>
<dbReference type="Proteomes" id="UP000532194">
    <property type="component" value="Unassembled WGS sequence"/>
</dbReference>
<name>A0A7Y0ER60_9BIFI</name>
<dbReference type="PROSITE" id="PS51257">
    <property type="entry name" value="PROKAR_LIPOPROTEIN"/>
    <property type="match status" value="1"/>
</dbReference>
<comment type="caution">
    <text evidence="1">The sequence shown here is derived from an EMBL/GenBank/DDBJ whole genome shotgun (WGS) entry which is preliminary data.</text>
</comment>
<dbReference type="AlphaFoldDB" id="A0A7Y0ER60"/>
<accession>A0A7Y0ER60</accession>
<proteinExistence type="predicted"/>
<dbReference type="EMBL" id="JAAIII010000007">
    <property type="protein sequence ID" value="NMM94928.1"/>
    <property type="molecule type" value="Genomic_DNA"/>
</dbReference>
<protein>
    <submittedName>
        <fullName evidence="1">Uncharacterized protein</fullName>
    </submittedName>
</protein>
<evidence type="ECO:0000313" key="1">
    <source>
        <dbReference type="EMBL" id="NMM94928.1"/>
    </source>
</evidence>
<gene>
    <name evidence="1" type="ORF">G1C95_2116</name>
</gene>